<feature type="signal peptide" evidence="1">
    <location>
        <begin position="1"/>
        <end position="20"/>
    </location>
</feature>
<organism evidence="2 3">
    <name type="scientific">Acanthoscelides obtectus</name>
    <name type="common">Bean weevil</name>
    <name type="synonym">Bruchus obtectus</name>
    <dbReference type="NCBI Taxonomy" id="200917"/>
    <lineage>
        <taxon>Eukaryota</taxon>
        <taxon>Metazoa</taxon>
        <taxon>Ecdysozoa</taxon>
        <taxon>Arthropoda</taxon>
        <taxon>Hexapoda</taxon>
        <taxon>Insecta</taxon>
        <taxon>Pterygota</taxon>
        <taxon>Neoptera</taxon>
        <taxon>Endopterygota</taxon>
        <taxon>Coleoptera</taxon>
        <taxon>Polyphaga</taxon>
        <taxon>Cucujiformia</taxon>
        <taxon>Chrysomeloidea</taxon>
        <taxon>Chrysomelidae</taxon>
        <taxon>Bruchinae</taxon>
        <taxon>Bruchini</taxon>
        <taxon>Acanthoscelides</taxon>
    </lineage>
</organism>
<dbReference type="Proteomes" id="UP001152888">
    <property type="component" value="Unassembled WGS sequence"/>
</dbReference>
<feature type="chain" id="PRO_5040484464" evidence="1">
    <location>
        <begin position="21"/>
        <end position="67"/>
    </location>
</feature>
<accession>A0A9P0L6U6</accession>
<keyword evidence="1" id="KW-0732">Signal</keyword>
<evidence type="ECO:0000313" key="2">
    <source>
        <dbReference type="EMBL" id="CAH1990784.1"/>
    </source>
</evidence>
<dbReference type="EMBL" id="CAKOFQ010007097">
    <property type="protein sequence ID" value="CAH1990784.1"/>
    <property type="molecule type" value="Genomic_DNA"/>
</dbReference>
<dbReference type="AlphaFoldDB" id="A0A9P0L6U6"/>
<name>A0A9P0L6U6_ACAOB</name>
<evidence type="ECO:0000256" key="1">
    <source>
        <dbReference type="SAM" id="SignalP"/>
    </source>
</evidence>
<reference evidence="2" key="1">
    <citation type="submission" date="2022-03" db="EMBL/GenBank/DDBJ databases">
        <authorList>
            <person name="Sayadi A."/>
        </authorList>
    </citation>
    <scope>NUCLEOTIDE SEQUENCE</scope>
</reference>
<sequence length="67" mass="7658">MKYLCAIFAIFSLMVVFAAAEEPGVAYITKRLGEQVFTVPAIHKIVQNEILVRNFRYFLLYGCFCSC</sequence>
<gene>
    <name evidence="2" type="ORF">ACAOBT_LOCUS19869</name>
</gene>
<dbReference type="OrthoDB" id="6790757at2759"/>
<protein>
    <submittedName>
        <fullName evidence="2">Uncharacterized protein</fullName>
    </submittedName>
</protein>
<proteinExistence type="predicted"/>
<evidence type="ECO:0000313" key="3">
    <source>
        <dbReference type="Proteomes" id="UP001152888"/>
    </source>
</evidence>
<comment type="caution">
    <text evidence="2">The sequence shown here is derived from an EMBL/GenBank/DDBJ whole genome shotgun (WGS) entry which is preliminary data.</text>
</comment>
<keyword evidence="3" id="KW-1185">Reference proteome</keyword>